<protein>
    <submittedName>
        <fullName evidence="1">Histidine phosphatase family protein</fullName>
    </submittedName>
</protein>
<dbReference type="SMART" id="SM00855">
    <property type="entry name" value="PGAM"/>
    <property type="match status" value="1"/>
</dbReference>
<evidence type="ECO:0000313" key="2">
    <source>
        <dbReference type="Proteomes" id="UP000516134"/>
    </source>
</evidence>
<dbReference type="Gene3D" id="3.40.50.1240">
    <property type="entry name" value="Phosphoglycerate mutase-like"/>
    <property type="match status" value="1"/>
</dbReference>
<dbReference type="RefSeq" id="WP_187715307.1">
    <property type="nucleotide sequence ID" value="NZ_BAABJC010000001.1"/>
</dbReference>
<reference evidence="1 2" key="1">
    <citation type="submission" date="2020-08" db="EMBL/GenBank/DDBJ databases">
        <title>Genome sequence of Sphingomonas daechungensis KACC 18115T.</title>
        <authorList>
            <person name="Hyun D.-W."/>
            <person name="Bae J.-W."/>
        </authorList>
    </citation>
    <scope>NUCLEOTIDE SEQUENCE [LARGE SCALE GENOMIC DNA]</scope>
    <source>
        <strain evidence="1 2">KACC 18115</strain>
    </source>
</reference>
<dbReference type="Pfam" id="PF00300">
    <property type="entry name" value="His_Phos_1"/>
    <property type="match status" value="1"/>
</dbReference>
<accession>A0ABX6T597</accession>
<name>A0ABX6T597_9SPHN</name>
<dbReference type="SUPFAM" id="SSF53254">
    <property type="entry name" value="Phosphoglycerate mutase-like"/>
    <property type="match status" value="1"/>
</dbReference>
<dbReference type="CDD" id="cd07067">
    <property type="entry name" value="HP_PGM_like"/>
    <property type="match status" value="1"/>
</dbReference>
<dbReference type="PANTHER" id="PTHR47623:SF1">
    <property type="entry name" value="OS09G0287300 PROTEIN"/>
    <property type="match status" value="1"/>
</dbReference>
<dbReference type="PANTHER" id="PTHR47623">
    <property type="entry name" value="OS09G0287300 PROTEIN"/>
    <property type="match status" value="1"/>
</dbReference>
<dbReference type="EMBL" id="CP060780">
    <property type="protein sequence ID" value="QNP43883.1"/>
    <property type="molecule type" value="Genomic_DNA"/>
</dbReference>
<sequence length="169" mass="19063">MKALYLLRHAKSDWGDSSLTDFDRPLNDRGWRAAKAVGHEMRQRDSAPDVVFVSPAVRTRETLARVVEGFGGKFETVEERAIYLAEAHSLVELVRRAPVDSERLMIVGHNPGMHELALLLAEGPRNLREDVAYKFPTAALAEIIFDIEDWRDLSPGSGRIRSFVKPRDP</sequence>
<dbReference type="InterPro" id="IPR013078">
    <property type="entry name" value="His_Pase_superF_clade-1"/>
</dbReference>
<dbReference type="Proteomes" id="UP000516134">
    <property type="component" value="Chromosome"/>
</dbReference>
<organism evidence="1 2">
    <name type="scientific">Sphingomonas daechungensis</name>
    <dbReference type="NCBI Taxonomy" id="1176646"/>
    <lineage>
        <taxon>Bacteria</taxon>
        <taxon>Pseudomonadati</taxon>
        <taxon>Pseudomonadota</taxon>
        <taxon>Alphaproteobacteria</taxon>
        <taxon>Sphingomonadales</taxon>
        <taxon>Sphingomonadaceae</taxon>
        <taxon>Sphingomonas</taxon>
    </lineage>
</organism>
<evidence type="ECO:0000313" key="1">
    <source>
        <dbReference type="EMBL" id="QNP43883.1"/>
    </source>
</evidence>
<proteinExistence type="predicted"/>
<dbReference type="InterPro" id="IPR029033">
    <property type="entry name" value="His_PPase_superfam"/>
</dbReference>
<gene>
    <name evidence="1" type="ORF">H9L15_04430</name>
</gene>
<keyword evidence="2" id="KW-1185">Reference proteome</keyword>